<dbReference type="PANTHER" id="PTHR43798:SF33">
    <property type="entry name" value="HYDROLASE, PUTATIVE (AFU_ORTHOLOGUE AFUA_2G14860)-RELATED"/>
    <property type="match status" value="1"/>
</dbReference>
<accession>A0A4Z1C0K7</accession>
<dbReference type="Proteomes" id="UP000298325">
    <property type="component" value="Unassembled WGS sequence"/>
</dbReference>
<sequence>MTNDTLTLPSGINAAVTRAGTQGPAVLLIHGWTCRRSDWHPAMAALQDAFRLTAIDLPGHGDSHQQLAEQWTIEGMADAVAEAVQTINEPQITLVGHSMGGAVALEAARKLANVSSVVLVDTFVIPYGDLTEEQAQQTAQPFYDDFPSAIHGLVDNFTASMASEQNKDRMKAEMAAANPRYMLPLWSDLLRWTPEAAFSSLKMPIHAINGDLVPEVARARCNGHVTEHRLDGAGHFPQVEMPERFHQMLRKVL</sequence>
<dbReference type="OrthoDB" id="9780744at2"/>
<evidence type="ECO:0000313" key="2">
    <source>
        <dbReference type="EMBL" id="TGN40518.1"/>
    </source>
</evidence>
<dbReference type="PANTHER" id="PTHR43798">
    <property type="entry name" value="MONOACYLGLYCEROL LIPASE"/>
    <property type="match status" value="1"/>
</dbReference>
<evidence type="ECO:0000313" key="3">
    <source>
        <dbReference type="Proteomes" id="UP000298325"/>
    </source>
</evidence>
<dbReference type="SUPFAM" id="SSF53474">
    <property type="entry name" value="alpha/beta-Hydrolases"/>
    <property type="match status" value="1"/>
</dbReference>
<gene>
    <name evidence="2" type="ORF">E5Q11_09655</name>
</gene>
<keyword evidence="3" id="KW-1185">Reference proteome</keyword>
<feature type="domain" description="AB hydrolase-1" evidence="1">
    <location>
        <begin position="26"/>
        <end position="245"/>
    </location>
</feature>
<comment type="caution">
    <text evidence="2">The sequence shown here is derived from an EMBL/GenBank/DDBJ whole genome shotgun (WGS) entry which is preliminary data.</text>
</comment>
<dbReference type="AlphaFoldDB" id="A0A4Z1C0K7"/>
<protein>
    <submittedName>
        <fullName evidence="2">Alpha/beta hydrolase</fullName>
    </submittedName>
</protein>
<reference evidence="2 3" key="1">
    <citation type="submission" date="2019-04" db="EMBL/GenBank/DDBJ databases">
        <authorList>
            <person name="Park S."/>
            <person name="Yoon J.-H."/>
        </authorList>
    </citation>
    <scope>NUCLEOTIDE SEQUENCE [LARGE SCALE GENOMIC DNA]</scope>
    <source>
        <strain evidence="2 3">HJM-18</strain>
    </source>
</reference>
<dbReference type="InterPro" id="IPR029058">
    <property type="entry name" value="AB_hydrolase_fold"/>
</dbReference>
<dbReference type="Gene3D" id="3.40.50.1820">
    <property type="entry name" value="alpha/beta hydrolase"/>
    <property type="match status" value="1"/>
</dbReference>
<dbReference type="EMBL" id="SRPF01000002">
    <property type="protein sequence ID" value="TGN40518.1"/>
    <property type="molecule type" value="Genomic_DNA"/>
</dbReference>
<dbReference type="InterPro" id="IPR000073">
    <property type="entry name" value="AB_hydrolase_1"/>
</dbReference>
<dbReference type="RefSeq" id="WP_135803180.1">
    <property type="nucleotide sequence ID" value="NZ_SRPF01000002.1"/>
</dbReference>
<evidence type="ECO:0000259" key="1">
    <source>
        <dbReference type="Pfam" id="PF12697"/>
    </source>
</evidence>
<dbReference type="GO" id="GO:0016787">
    <property type="term" value="F:hydrolase activity"/>
    <property type="evidence" value="ECO:0007669"/>
    <property type="project" value="UniProtKB-KW"/>
</dbReference>
<keyword evidence="2" id="KW-0378">Hydrolase</keyword>
<name>A0A4Z1C0K7_9GAMM</name>
<proteinExistence type="predicted"/>
<dbReference type="PRINTS" id="PR00111">
    <property type="entry name" value="ABHYDROLASE"/>
</dbReference>
<dbReference type="InterPro" id="IPR050266">
    <property type="entry name" value="AB_hydrolase_sf"/>
</dbReference>
<dbReference type="Pfam" id="PF12697">
    <property type="entry name" value="Abhydrolase_6"/>
    <property type="match status" value="1"/>
</dbReference>
<organism evidence="2 3">
    <name type="scientific">Marinobacter confluentis</name>
    <dbReference type="NCBI Taxonomy" id="1697557"/>
    <lineage>
        <taxon>Bacteria</taxon>
        <taxon>Pseudomonadati</taxon>
        <taxon>Pseudomonadota</taxon>
        <taxon>Gammaproteobacteria</taxon>
        <taxon>Pseudomonadales</taxon>
        <taxon>Marinobacteraceae</taxon>
        <taxon>Marinobacter</taxon>
    </lineage>
</organism>
<dbReference type="GO" id="GO:0016020">
    <property type="term" value="C:membrane"/>
    <property type="evidence" value="ECO:0007669"/>
    <property type="project" value="TreeGrafter"/>
</dbReference>